<feature type="region of interest" description="Disordered" evidence="1">
    <location>
        <begin position="45"/>
        <end position="73"/>
    </location>
</feature>
<organism evidence="2">
    <name type="scientific">Symploca sp. SIO1C4</name>
    <dbReference type="NCBI Taxonomy" id="2607765"/>
    <lineage>
        <taxon>Bacteria</taxon>
        <taxon>Bacillati</taxon>
        <taxon>Cyanobacteriota</taxon>
        <taxon>Cyanophyceae</taxon>
        <taxon>Coleofasciculales</taxon>
        <taxon>Coleofasciculaceae</taxon>
        <taxon>Symploca</taxon>
    </lineage>
</organism>
<protein>
    <submittedName>
        <fullName evidence="2">Uncharacterized protein</fullName>
    </submittedName>
</protein>
<evidence type="ECO:0000313" key="2">
    <source>
        <dbReference type="EMBL" id="NER31431.1"/>
    </source>
</evidence>
<dbReference type="EMBL" id="JAAHFQ010000816">
    <property type="protein sequence ID" value="NER31431.1"/>
    <property type="molecule type" value="Genomic_DNA"/>
</dbReference>
<reference evidence="2" key="1">
    <citation type="submission" date="2019-11" db="EMBL/GenBank/DDBJ databases">
        <title>Genomic insights into an expanded diversity of filamentous marine cyanobacteria reveals the extraordinary biosynthetic potential of Moorea and Okeania.</title>
        <authorList>
            <person name="Ferreira Leao T."/>
            <person name="Wang M."/>
            <person name="Moss N."/>
            <person name="Da Silva R."/>
            <person name="Sanders J."/>
            <person name="Nurk S."/>
            <person name="Gurevich A."/>
            <person name="Humphrey G."/>
            <person name="Reher R."/>
            <person name="Zhu Q."/>
            <person name="Belda-Ferre P."/>
            <person name="Glukhov E."/>
            <person name="Rex R."/>
            <person name="Dorrestein P.C."/>
            <person name="Knight R."/>
            <person name="Pevzner P."/>
            <person name="Gerwick W.H."/>
            <person name="Gerwick L."/>
        </authorList>
    </citation>
    <scope>NUCLEOTIDE SEQUENCE</scope>
    <source>
        <strain evidence="2">SIO1C4</strain>
    </source>
</reference>
<proteinExistence type="predicted"/>
<gene>
    <name evidence="2" type="ORF">F6J89_28395</name>
</gene>
<sequence length="95" mass="10593">SPETDNNQLKASAPSPNQTQETLLARDVSDGEDQEYKANNELIEDAHPSHSAQPNQVILPQSNWPSPTLYPLRTPKKRKSLAAIELPNFPRHQPS</sequence>
<comment type="caution">
    <text evidence="2">The sequence shown here is derived from an EMBL/GenBank/DDBJ whole genome shotgun (WGS) entry which is preliminary data.</text>
</comment>
<dbReference type="AlphaFoldDB" id="A0A6B3NPJ4"/>
<feature type="region of interest" description="Disordered" evidence="1">
    <location>
        <begin position="1"/>
        <end position="22"/>
    </location>
</feature>
<feature type="compositionally biased region" description="Polar residues" evidence="1">
    <location>
        <begin position="50"/>
        <end position="66"/>
    </location>
</feature>
<feature type="non-terminal residue" evidence="2">
    <location>
        <position position="1"/>
    </location>
</feature>
<name>A0A6B3NPJ4_9CYAN</name>
<accession>A0A6B3NPJ4</accession>
<evidence type="ECO:0000256" key="1">
    <source>
        <dbReference type="SAM" id="MobiDB-lite"/>
    </source>
</evidence>